<reference evidence="1 2" key="1">
    <citation type="journal article" date="2023" name="Plants (Basel)">
        <title>Bridging the Gap: Combining Genomics and Transcriptomics Approaches to Understand Stylosanthes scabra, an Orphan Legume from the Brazilian Caatinga.</title>
        <authorList>
            <person name="Ferreira-Neto J.R.C."/>
            <person name="da Silva M.D."/>
            <person name="Binneck E."/>
            <person name="de Melo N.F."/>
            <person name="da Silva R.H."/>
            <person name="de Melo A.L.T.M."/>
            <person name="Pandolfi V."/>
            <person name="Bustamante F.O."/>
            <person name="Brasileiro-Vidal A.C."/>
            <person name="Benko-Iseppon A.M."/>
        </authorList>
    </citation>
    <scope>NUCLEOTIDE SEQUENCE [LARGE SCALE GENOMIC DNA]</scope>
    <source>
        <tissue evidence="1">Leaves</tissue>
    </source>
</reference>
<evidence type="ECO:0000313" key="2">
    <source>
        <dbReference type="Proteomes" id="UP001341840"/>
    </source>
</evidence>
<comment type="caution">
    <text evidence="1">The sequence shown here is derived from an EMBL/GenBank/DDBJ whole genome shotgun (WGS) entry which is preliminary data.</text>
</comment>
<protein>
    <submittedName>
        <fullName evidence="1">Uncharacterized protein</fullName>
    </submittedName>
</protein>
<feature type="non-terminal residue" evidence="1">
    <location>
        <position position="1"/>
    </location>
</feature>
<evidence type="ECO:0000313" key="1">
    <source>
        <dbReference type="EMBL" id="MED6141955.1"/>
    </source>
</evidence>
<gene>
    <name evidence="1" type="ORF">PIB30_108549</name>
</gene>
<sequence length="81" mass="9243">RGLRTRNNHICGRTFGSTVRLPQWYQSLNYKEQREGIIGMIGSKRNSSNMTLEPNQPVFNNLSKLGQEGLMTWAVFGEQLS</sequence>
<accession>A0ABU6T067</accession>
<keyword evidence="2" id="KW-1185">Reference proteome</keyword>
<dbReference type="Proteomes" id="UP001341840">
    <property type="component" value="Unassembled WGS sequence"/>
</dbReference>
<proteinExistence type="predicted"/>
<organism evidence="1 2">
    <name type="scientific">Stylosanthes scabra</name>
    <dbReference type="NCBI Taxonomy" id="79078"/>
    <lineage>
        <taxon>Eukaryota</taxon>
        <taxon>Viridiplantae</taxon>
        <taxon>Streptophyta</taxon>
        <taxon>Embryophyta</taxon>
        <taxon>Tracheophyta</taxon>
        <taxon>Spermatophyta</taxon>
        <taxon>Magnoliopsida</taxon>
        <taxon>eudicotyledons</taxon>
        <taxon>Gunneridae</taxon>
        <taxon>Pentapetalae</taxon>
        <taxon>rosids</taxon>
        <taxon>fabids</taxon>
        <taxon>Fabales</taxon>
        <taxon>Fabaceae</taxon>
        <taxon>Papilionoideae</taxon>
        <taxon>50 kb inversion clade</taxon>
        <taxon>dalbergioids sensu lato</taxon>
        <taxon>Dalbergieae</taxon>
        <taxon>Pterocarpus clade</taxon>
        <taxon>Stylosanthes</taxon>
    </lineage>
</organism>
<dbReference type="EMBL" id="JASCZI010065518">
    <property type="protein sequence ID" value="MED6141955.1"/>
    <property type="molecule type" value="Genomic_DNA"/>
</dbReference>
<name>A0ABU6T067_9FABA</name>